<dbReference type="PROSITE" id="PS00485">
    <property type="entry name" value="A_DEAMINASE"/>
    <property type="match status" value="1"/>
</dbReference>
<evidence type="ECO:0000313" key="7">
    <source>
        <dbReference type="Proteomes" id="UP000295293"/>
    </source>
</evidence>
<evidence type="ECO:0000256" key="1">
    <source>
        <dbReference type="ARBA" id="ARBA00001947"/>
    </source>
</evidence>
<keyword evidence="5" id="KW-0862">Zinc</keyword>
<keyword evidence="4" id="KW-0378">Hydrolase</keyword>
<dbReference type="EMBL" id="SNZH01000011">
    <property type="protein sequence ID" value="TDR41159.1"/>
    <property type="molecule type" value="Genomic_DNA"/>
</dbReference>
<dbReference type="GO" id="GO:0046872">
    <property type="term" value="F:metal ion binding"/>
    <property type="evidence" value="ECO:0007669"/>
    <property type="project" value="UniProtKB-KW"/>
</dbReference>
<dbReference type="GO" id="GO:0043103">
    <property type="term" value="P:hypoxanthine salvage"/>
    <property type="evidence" value="ECO:0007669"/>
    <property type="project" value="TreeGrafter"/>
</dbReference>
<dbReference type="GO" id="GO:0009168">
    <property type="term" value="P:purine ribonucleoside monophosphate biosynthetic process"/>
    <property type="evidence" value="ECO:0007669"/>
    <property type="project" value="InterPro"/>
</dbReference>
<reference evidence="6 7" key="1">
    <citation type="submission" date="2019-03" db="EMBL/GenBank/DDBJ databases">
        <title>Genomic Encyclopedia of Type Strains, Phase IV (KMG-IV): sequencing the most valuable type-strain genomes for metagenomic binning, comparative biology and taxonomic classification.</title>
        <authorList>
            <person name="Goeker M."/>
        </authorList>
    </citation>
    <scope>NUCLEOTIDE SEQUENCE [LARGE SCALE GENOMIC DNA]</scope>
    <source>
        <strain evidence="6 7">DSM 21667</strain>
    </source>
</reference>
<dbReference type="SUPFAM" id="SSF51556">
    <property type="entry name" value="Metallo-dependent hydrolases"/>
    <property type="match status" value="1"/>
</dbReference>
<dbReference type="Gene3D" id="3.20.20.140">
    <property type="entry name" value="Metal-dependent hydrolases"/>
    <property type="match status" value="2"/>
</dbReference>
<dbReference type="InterPro" id="IPR006330">
    <property type="entry name" value="Ado/ade_deaminase"/>
</dbReference>
<keyword evidence="3" id="KW-0479">Metal-binding</keyword>
<proteinExistence type="inferred from homology"/>
<dbReference type="OrthoDB" id="8772092at2"/>
<dbReference type="GO" id="GO:0006154">
    <property type="term" value="P:adenosine catabolic process"/>
    <property type="evidence" value="ECO:0007669"/>
    <property type="project" value="TreeGrafter"/>
</dbReference>
<keyword evidence="7" id="KW-1185">Reference proteome</keyword>
<evidence type="ECO:0000313" key="6">
    <source>
        <dbReference type="EMBL" id="TDR41159.1"/>
    </source>
</evidence>
<dbReference type="Proteomes" id="UP000295293">
    <property type="component" value="Unassembled WGS sequence"/>
</dbReference>
<dbReference type="GO" id="GO:0005829">
    <property type="term" value="C:cytosol"/>
    <property type="evidence" value="ECO:0007669"/>
    <property type="project" value="TreeGrafter"/>
</dbReference>
<evidence type="ECO:0000256" key="4">
    <source>
        <dbReference type="ARBA" id="ARBA00022801"/>
    </source>
</evidence>
<dbReference type="InterPro" id="IPR032466">
    <property type="entry name" value="Metal_Hydrolase"/>
</dbReference>
<evidence type="ECO:0000256" key="2">
    <source>
        <dbReference type="ARBA" id="ARBA00006676"/>
    </source>
</evidence>
<evidence type="ECO:0000256" key="3">
    <source>
        <dbReference type="ARBA" id="ARBA00022723"/>
    </source>
</evidence>
<comment type="cofactor">
    <cofactor evidence="1">
        <name>Zn(2+)</name>
        <dbReference type="ChEBI" id="CHEBI:29105"/>
    </cofactor>
</comment>
<dbReference type="AlphaFoldDB" id="A0A4R6YSE1"/>
<dbReference type="InterPro" id="IPR006650">
    <property type="entry name" value="A/AMP_deam_AS"/>
</dbReference>
<evidence type="ECO:0008006" key="8">
    <source>
        <dbReference type="Google" id="ProtNLM"/>
    </source>
</evidence>
<dbReference type="PANTHER" id="PTHR11409:SF43">
    <property type="entry name" value="ADENOSINE DEAMINASE"/>
    <property type="match status" value="1"/>
</dbReference>
<name>A0A4R6YSE1_9GAMM</name>
<organism evidence="6 7">
    <name type="scientific">Tahibacter aquaticus</name>
    <dbReference type="NCBI Taxonomy" id="520092"/>
    <lineage>
        <taxon>Bacteria</taxon>
        <taxon>Pseudomonadati</taxon>
        <taxon>Pseudomonadota</taxon>
        <taxon>Gammaproteobacteria</taxon>
        <taxon>Lysobacterales</taxon>
        <taxon>Rhodanobacteraceae</taxon>
        <taxon>Tahibacter</taxon>
    </lineage>
</organism>
<comment type="similarity">
    <text evidence="2">Belongs to the metallo-dependent hydrolases superfamily. Adenosine and AMP deaminases family.</text>
</comment>
<dbReference type="GO" id="GO:0004000">
    <property type="term" value="F:adenosine deaminase activity"/>
    <property type="evidence" value="ECO:0007669"/>
    <property type="project" value="TreeGrafter"/>
</dbReference>
<comment type="caution">
    <text evidence="6">The sequence shown here is derived from an EMBL/GenBank/DDBJ whole genome shotgun (WGS) entry which is preliminary data.</text>
</comment>
<protein>
    <recommendedName>
        <fullName evidence="8">Adenosine deaminase</fullName>
    </recommendedName>
</protein>
<accession>A0A4R6YSE1</accession>
<dbReference type="PANTHER" id="PTHR11409">
    <property type="entry name" value="ADENOSINE DEAMINASE"/>
    <property type="match status" value="1"/>
</dbReference>
<dbReference type="GO" id="GO:0046103">
    <property type="term" value="P:inosine biosynthetic process"/>
    <property type="evidence" value="ECO:0007669"/>
    <property type="project" value="TreeGrafter"/>
</dbReference>
<evidence type="ECO:0000256" key="5">
    <source>
        <dbReference type="ARBA" id="ARBA00022833"/>
    </source>
</evidence>
<sequence length="836" mass="95082">MNGQLVSTSALLSTLLLSDYRVLKYLRAAPFNGRSTWDLLREPVYLAYQPWAARYPDHVFDMAWRQVSVGAQYRSCLVRSALHQLVSEFVEYRHLKIYVDHLKFGAWQQGVASRMSSLPIQAMAAVSLNATSREGRDDRSARLGMTPVPSASWGRLSVPLLKPANASIDEYLAKQGLHETHLHLNGSSQAEVCWLGALDAPRKYTRDFDQAWSIGRDRERVRDLVRQVDPELTPAELFKRLCLAARLREWLVCFAAERLPMTMTLPQSCQALLGGGYQRAPAFAGLRQSLRVGLDIQAELEWQTQLIRRLDTRPSGVIGGMFHTYLLLQNQYYRLLVQNESSHGFDQFQKLTLTKLRDPTERTYQQRFLAMHGSGFHSVTGYVEGRIAPKDTLRELSELIRAVLQGYLHYLKTVGRRSMSTSYRPLSRLLVELDSTRPGNQRVLQLALVVHFVKLAPPKVEKLYRHYDLDQKLRRYSGILLVALRRWPRLSRWVRGIDAAANELHAPPDVFAPVFRVCRAAGLPHCTFHAGEDFRHLLSGISYMWDALNLLELQRGDRIGHGTAMGISPSLWLQRMPGRILLARGEWLTALLAAWQLVRDVPGMQACVPRLQREFESQGQNIFGQWQPAAVLERAMALRGVCRKTLLRCCTGSRAASDALSNHWQLEIDRVRRVVREQPDATALLWRWLSDSDVIKRADEIIEVDAGFLDASQYVVIQQSLMRHIGQRGVIVETLPSSNVRISQYQSFLEHHSLRWMRVPEYLQAEDPPILVSLGSDDPGIFAGDLETEFHQLYAALRAAGESEPDALRKVAAINECGRTYRFHDKTLVTSMRGIE</sequence>
<gene>
    <name evidence="6" type="ORF">DFR29_11171</name>
</gene>